<evidence type="ECO:0000313" key="2">
    <source>
        <dbReference type="EMBL" id="KAK2943531.1"/>
    </source>
</evidence>
<gene>
    <name evidence="2" type="ORF">BLNAU_21548</name>
</gene>
<feature type="compositionally biased region" description="Polar residues" evidence="1">
    <location>
        <begin position="676"/>
        <end position="688"/>
    </location>
</feature>
<protein>
    <submittedName>
        <fullName evidence="2">Uncharacterized protein</fullName>
    </submittedName>
</protein>
<accession>A0ABQ9WVK4</accession>
<evidence type="ECO:0000256" key="1">
    <source>
        <dbReference type="SAM" id="MobiDB-lite"/>
    </source>
</evidence>
<sequence>MAMIFLLKHASHDHLSPTHFSHLHNVMPLSHFTHTSPYRLRLVRLAENPSTQAISKIVSECPPELRVTSFEGKNLGEAPNRLKAKYDSYETAQSSLLKLVEKAPVAAPTQKRRRSRRKRKTSKLTLPSTPLLPHLTLAEGKKIAAAIHTQKPVTALRSTLEWPEMLLKFASDDTEAALSLETDLFADLQTLFKQTNARRGDPVQVNPYDHVTRLCCAIIHDLCDGNALAVDIIDNLIAANLHLTLITTIAKTGAAVTSSMLETFHSFSFGRASQMKTLIDAGVVDVLVDALDAKDRNAADTACATLSAFVALSGEDATIFRVKKRDDKVDLVQQPAAPVPGARGEGTRAHPPWFTRRGPARPEGVRVCERQTRHMCPPLGFCLAMMYNGSELPLTYQAINLFLHPIALAIPHTPHEGNARYALVVLAEGKGEENLKKSIVSATYAASLPSLILANEPLRTLSNDTKLAIAGEGSLGRMYQYLSQLLKTKSLDINTKTVKATMPPLETKRTWVCLVMSVAHKVLVDCNHSTEELFCSNLLIRTATPTSPNPYLFETCTECELDEELETLADLGAVKAATPFLPHFSPDVSINCAFVISRIVAGQWRLLHDSCAVGCEHEHEPASHPCFAEMETTKLDDTLFALFERLIGDRKRQERCRHKRRHPRHRKRDRTRSRWTETPFQATSRPSTTYRHIRRCDSGNVTGWH</sequence>
<dbReference type="Proteomes" id="UP001281761">
    <property type="component" value="Unassembled WGS sequence"/>
</dbReference>
<feature type="region of interest" description="Disordered" evidence="1">
    <location>
        <begin position="104"/>
        <end position="125"/>
    </location>
</feature>
<organism evidence="2 3">
    <name type="scientific">Blattamonas nauphoetae</name>
    <dbReference type="NCBI Taxonomy" id="2049346"/>
    <lineage>
        <taxon>Eukaryota</taxon>
        <taxon>Metamonada</taxon>
        <taxon>Preaxostyla</taxon>
        <taxon>Oxymonadida</taxon>
        <taxon>Blattamonas</taxon>
    </lineage>
</organism>
<dbReference type="Gene3D" id="1.25.10.10">
    <property type="entry name" value="Leucine-rich Repeat Variant"/>
    <property type="match status" value="1"/>
</dbReference>
<feature type="region of interest" description="Disordered" evidence="1">
    <location>
        <begin position="336"/>
        <end position="356"/>
    </location>
</feature>
<dbReference type="InterPro" id="IPR011989">
    <property type="entry name" value="ARM-like"/>
</dbReference>
<keyword evidence="3" id="KW-1185">Reference proteome</keyword>
<feature type="compositionally biased region" description="Basic residues" evidence="1">
    <location>
        <begin position="654"/>
        <end position="673"/>
    </location>
</feature>
<dbReference type="InterPro" id="IPR016024">
    <property type="entry name" value="ARM-type_fold"/>
</dbReference>
<feature type="compositionally biased region" description="Basic residues" evidence="1">
    <location>
        <begin position="110"/>
        <end position="122"/>
    </location>
</feature>
<comment type="caution">
    <text evidence="2">The sequence shown here is derived from an EMBL/GenBank/DDBJ whole genome shotgun (WGS) entry which is preliminary data.</text>
</comment>
<dbReference type="EMBL" id="JARBJD010000341">
    <property type="protein sequence ID" value="KAK2943531.1"/>
    <property type="molecule type" value="Genomic_DNA"/>
</dbReference>
<name>A0ABQ9WVK4_9EUKA</name>
<reference evidence="2 3" key="1">
    <citation type="journal article" date="2022" name="bioRxiv">
        <title>Genomics of Preaxostyla Flagellates Illuminates Evolutionary Transitions and the Path Towards Mitochondrial Loss.</title>
        <authorList>
            <person name="Novak L.V.F."/>
            <person name="Treitli S.C."/>
            <person name="Pyrih J."/>
            <person name="Halakuc P."/>
            <person name="Pipaliya S.V."/>
            <person name="Vacek V."/>
            <person name="Brzon O."/>
            <person name="Soukal P."/>
            <person name="Eme L."/>
            <person name="Dacks J.B."/>
            <person name="Karnkowska A."/>
            <person name="Elias M."/>
            <person name="Hampl V."/>
        </authorList>
    </citation>
    <scope>NUCLEOTIDE SEQUENCE [LARGE SCALE GENOMIC DNA]</scope>
    <source>
        <strain evidence="2">NAU3</strain>
        <tissue evidence="2">Gut</tissue>
    </source>
</reference>
<proteinExistence type="predicted"/>
<feature type="region of interest" description="Disordered" evidence="1">
    <location>
        <begin position="654"/>
        <end position="688"/>
    </location>
</feature>
<dbReference type="SUPFAM" id="SSF48371">
    <property type="entry name" value="ARM repeat"/>
    <property type="match status" value="1"/>
</dbReference>
<evidence type="ECO:0000313" key="3">
    <source>
        <dbReference type="Proteomes" id="UP001281761"/>
    </source>
</evidence>